<keyword evidence="2" id="KW-0560">Oxidoreductase</keyword>
<evidence type="ECO:0000256" key="1">
    <source>
        <dbReference type="ARBA" id="ARBA00010928"/>
    </source>
</evidence>
<evidence type="ECO:0000313" key="5">
    <source>
        <dbReference type="EMBL" id="MEQ2441402.1"/>
    </source>
</evidence>
<protein>
    <submittedName>
        <fullName evidence="5">Gfo/Idh/MocA family oxidoreductase</fullName>
    </submittedName>
</protein>
<dbReference type="PANTHER" id="PTHR22604">
    <property type="entry name" value="OXIDOREDUCTASES"/>
    <property type="match status" value="1"/>
</dbReference>
<comment type="similarity">
    <text evidence="1">Belongs to the Gfo/Idh/MocA family.</text>
</comment>
<sequence>MKPIRWGILACGTIARAFAEACFLVPDCVVGAVGSRTLSKAEAFAASYGIGRAYGSYEELVADPTLDAIYVASPHSEHRTHTLLALRAGKHVLCEKAFAVNAGQAREMIAEAEKQGRFLMEAMWTRFLPVYGEVKRLLETGAIGSVKMVRANFSIRCPADPVHRLYNPALAGGALLDVGIYPLTLAAMVFGSRPNAIHTAVSMTPQEVDEQSVITLEYGDGRLASLTSGLFLSSPNDGLILGSDGYIRIPRFWAADSYYLHQTDSNIAQAHSFSISAFDDYGDPKENPQCRLADQYRSRYGYTFEIREANRCIRQGLLQSPEMPWSESVAMLELTDAIRGKWGLRYPFE</sequence>
<dbReference type="InterPro" id="IPR000683">
    <property type="entry name" value="Gfo/Idh/MocA-like_OxRdtase_N"/>
</dbReference>
<feature type="domain" description="Gfo/Idh/MocA-like oxidoreductase N-terminal" evidence="3">
    <location>
        <begin position="4"/>
        <end position="121"/>
    </location>
</feature>
<evidence type="ECO:0000313" key="6">
    <source>
        <dbReference type="Proteomes" id="UP001489509"/>
    </source>
</evidence>
<proteinExistence type="inferred from homology"/>
<name>A0ABV1E286_9FIRM</name>
<dbReference type="Gene3D" id="3.30.360.10">
    <property type="entry name" value="Dihydrodipicolinate Reductase, domain 2"/>
    <property type="match status" value="1"/>
</dbReference>
<organism evidence="5 6">
    <name type="scientific">Solibaculum intestinale</name>
    <dbReference type="NCBI Taxonomy" id="3133165"/>
    <lineage>
        <taxon>Bacteria</taxon>
        <taxon>Bacillati</taxon>
        <taxon>Bacillota</taxon>
        <taxon>Clostridia</taxon>
        <taxon>Eubacteriales</taxon>
        <taxon>Oscillospiraceae</taxon>
        <taxon>Solibaculum</taxon>
    </lineage>
</organism>
<evidence type="ECO:0000259" key="4">
    <source>
        <dbReference type="Pfam" id="PF22725"/>
    </source>
</evidence>
<dbReference type="Gene3D" id="3.40.50.720">
    <property type="entry name" value="NAD(P)-binding Rossmann-like Domain"/>
    <property type="match status" value="1"/>
</dbReference>
<evidence type="ECO:0000256" key="2">
    <source>
        <dbReference type="ARBA" id="ARBA00023002"/>
    </source>
</evidence>
<dbReference type="InterPro" id="IPR055170">
    <property type="entry name" value="GFO_IDH_MocA-like_dom"/>
</dbReference>
<dbReference type="PANTHER" id="PTHR22604:SF105">
    <property type="entry name" value="TRANS-1,2-DIHYDROBENZENE-1,2-DIOL DEHYDROGENASE"/>
    <property type="match status" value="1"/>
</dbReference>
<dbReference type="Proteomes" id="UP001489509">
    <property type="component" value="Unassembled WGS sequence"/>
</dbReference>
<dbReference type="InterPro" id="IPR036291">
    <property type="entry name" value="NAD(P)-bd_dom_sf"/>
</dbReference>
<dbReference type="InterPro" id="IPR050984">
    <property type="entry name" value="Gfo/Idh/MocA_domain"/>
</dbReference>
<keyword evidence="6" id="KW-1185">Reference proteome</keyword>
<dbReference type="SUPFAM" id="SSF55347">
    <property type="entry name" value="Glyceraldehyde-3-phosphate dehydrogenase-like, C-terminal domain"/>
    <property type="match status" value="1"/>
</dbReference>
<dbReference type="Pfam" id="PF22725">
    <property type="entry name" value="GFO_IDH_MocA_C3"/>
    <property type="match status" value="1"/>
</dbReference>
<accession>A0ABV1E286</accession>
<dbReference type="SUPFAM" id="SSF51735">
    <property type="entry name" value="NAD(P)-binding Rossmann-fold domains"/>
    <property type="match status" value="1"/>
</dbReference>
<evidence type="ECO:0000259" key="3">
    <source>
        <dbReference type="Pfam" id="PF01408"/>
    </source>
</evidence>
<dbReference type="EMBL" id="JBBMFD010000024">
    <property type="protein sequence ID" value="MEQ2441402.1"/>
    <property type="molecule type" value="Genomic_DNA"/>
</dbReference>
<comment type="caution">
    <text evidence="5">The sequence shown here is derived from an EMBL/GenBank/DDBJ whole genome shotgun (WGS) entry which is preliminary data.</text>
</comment>
<reference evidence="5 6" key="1">
    <citation type="submission" date="2024-03" db="EMBL/GenBank/DDBJ databases">
        <title>Human intestinal bacterial collection.</title>
        <authorList>
            <person name="Pauvert C."/>
            <person name="Hitch T.C.A."/>
            <person name="Clavel T."/>
        </authorList>
    </citation>
    <scope>NUCLEOTIDE SEQUENCE [LARGE SCALE GENOMIC DNA]</scope>
    <source>
        <strain evidence="5 6">CLA-JM-H44</strain>
    </source>
</reference>
<dbReference type="Pfam" id="PF01408">
    <property type="entry name" value="GFO_IDH_MocA"/>
    <property type="match status" value="1"/>
</dbReference>
<dbReference type="RefSeq" id="WP_349220468.1">
    <property type="nucleotide sequence ID" value="NZ_JBBMFD010000024.1"/>
</dbReference>
<feature type="domain" description="GFO/IDH/MocA-like oxidoreductase" evidence="4">
    <location>
        <begin position="133"/>
        <end position="247"/>
    </location>
</feature>
<gene>
    <name evidence="5" type="ORF">WMO26_11245</name>
</gene>